<organism evidence="1">
    <name type="scientific">viral metagenome</name>
    <dbReference type="NCBI Taxonomy" id="1070528"/>
    <lineage>
        <taxon>unclassified sequences</taxon>
        <taxon>metagenomes</taxon>
        <taxon>organismal metagenomes</taxon>
    </lineage>
</organism>
<name>A0A6C0DVA9_9ZZZZ</name>
<proteinExistence type="predicted"/>
<reference evidence="1" key="1">
    <citation type="journal article" date="2020" name="Nature">
        <title>Giant virus diversity and host interactions through global metagenomics.</title>
        <authorList>
            <person name="Schulz F."/>
            <person name="Roux S."/>
            <person name="Paez-Espino D."/>
            <person name="Jungbluth S."/>
            <person name="Walsh D.A."/>
            <person name="Denef V.J."/>
            <person name="McMahon K.D."/>
            <person name="Konstantinidis K.T."/>
            <person name="Eloe-Fadrosh E.A."/>
            <person name="Kyrpides N.C."/>
            <person name="Woyke T."/>
        </authorList>
    </citation>
    <scope>NUCLEOTIDE SEQUENCE</scope>
    <source>
        <strain evidence="1">GVMAG-M-3300023174-60</strain>
    </source>
</reference>
<evidence type="ECO:0000313" key="1">
    <source>
        <dbReference type="EMBL" id="QHT20391.1"/>
    </source>
</evidence>
<protein>
    <submittedName>
        <fullName evidence="1">Uncharacterized protein</fullName>
    </submittedName>
</protein>
<dbReference type="EMBL" id="MN739677">
    <property type="protein sequence ID" value="QHT20391.1"/>
    <property type="molecule type" value="Genomic_DNA"/>
</dbReference>
<dbReference type="AlphaFoldDB" id="A0A6C0DVA9"/>
<sequence length="139" mass="16445">MNVLPCCNVLQFPLKYFSYSQDSQDYSKLLELIKDYVSQDCWAFVINNEILFNSYNAQSKTFKHILEEKIIRDKIIENPQNILAEVNCRNINTIIEIYMFQLPESYKLVIIYEASLSIYIVYRLNSQGFIDEFGEDNEI</sequence>
<accession>A0A6C0DVA9</accession>